<dbReference type="SUPFAM" id="SSF56349">
    <property type="entry name" value="DNA breaking-rejoining enzymes"/>
    <property type="match status" value="1"/>
</dbReference>
<dbReference type="OrthoDB" id="164951at2759"/>
<reference evidence="3" key="2">
    <citation type="submission" date="2015-01" db="EMBL/GenBank/DDBJ databases">
        <title>Evolutionary Origins and Diversification of the Mycorrhizal Mutualists.</title>
        <authorList>
            <consortium name="DOE Joint Genome Institute"/>
            <consortium name="Mycorrhizal Genomics Consortium"/>
            <person name="Kohler A."/>
            <person name="Kuo A."/>
            <person name="Nagy L.G."/>
            <person name="Floudas D."/>
            <person name="Copeland A."/>
            <person name="Barry K.W."/>
            <person name="Cichocki N."/>
            <person name="Veneault-Fourrey C."/>
            <person name="LaButti K."/>
            <person name="Lindquist E.A."/>
            <person name="Lipzen A."/>
            <person name="Lundell T."/>
            <person name="Morin E."/>
            <person name="Murat C."/>
            <person name="Riley R."/>
            <person name="Ohm R."/>
            <person name="Sun H."/>
            <person name="Tunlid A."/>
            <person name="Henrissat B."/>
            <person name="Grigoriev I.V."/>
            <person name="Hibbett D.S."/>
            <person name="Martin F."/>
        </authorList>
    </citation>
    <scope>NUCLEOTIDE SEQUENCE [LARGE SCALE GENOMIC DNA]</scope>
    <source>
        <strain evidence="3">F 1598</strain>
    </source>
</reference>
<dbReference type="InParanoid" id="A0A0C3C2A1"/>
<dbReference type="InterPro" id="IPR013762">
    <property type="entry name" value="Integrase-like_cat_sf"/>
</dbReference>
<dbReference type="GO" id="GO:0006310">
    <property type="term" value="P:DNA recombination"/>
    <property type="evidence" value="ECO:0007669"/>
    <property type="project" value="UniProtKB-KW"/>
</dbReference>
<sequence>LEDDDYVFPGIASTGLLKFSEHTTRSGFETLMDSIIEHSRVMNGRNGKFTTHCFRRGGTQYRFMWANRKWSLKAVKWWGGWSSNENV</sequence>
<dbReference type="GO" id="GO:0003677">
    <property type="term" value="F:DNA binding"/>
    <property type="evidence" value="ECO:0007669"/>
    <property type="project" value="InterPro"/>
</dbReference>
<reference evidence="2 3" key="1">
    <citation type="submission" date="2014-04" db="EMBL/GenBank/DDBJ databases">
        <authorList>
            <consortium name="DOE Joint Genome Institute"/>
            <person name="Kuo A."/>
            <person name="Tarkka M."/>
            <person name="Buscot F."/>
            <person name="Kohler A."/>
            <person name="Nagy L.G."/>
            <person name="Floudas D."/>
            <person name="Copeland A."/>
            <person name="Barry K.W."/>
            <person name="Cichocki N."/>
            <person name="Veneault-Fourrey C."/>
            <person name="LaButti K."/>
            <person name="Lindquist E.A."/>
            <person name="Lipzen A."/>
            <person name="Lundell T."/>
            <person name="Morin E."/>
            <person name="Murat C."/>
            <person name="Sun H."/>
            <person name="Tunlid A."/>
            <person name="Henrissat B."/>
            <person name="Grigoriev I.V."/>
            <person name="Hibbett D.S."/>
            <person name="Martin F."/>
            <person name="Nordberg H.P."/>
            <person name="Cantor M.N."/>
            <person name="Hua S.X."/>
        </authorList>
    </citation>
    <scope>NUCLEOTIDE SEQUENCE [LARGE SCALE GENOMIC DNA]</scope>
    <source>
        <strain evidence="2 3">F 1598</strain>
    </source>
</reference>
<evidence type="ECO:0000313" key="3">
    <source>
        <dbReference type="Proteomes" id="UP000054166"/>
    </source>
</evidence>
<dbReference type="GO" id="GO:0015074">
    <property type="term" value="P:DNA integration"/>
    <property type="evidence" value="ECO:0007669"/>
    <property type="project" value="InterPro"/>
</dbReference>
<evidence type="ECO:0000256" key="1">
    <source>
        <dbReference type="ARBA" id="ARBA00023172"/>
    </source>
</evidence>
<dbReference type="Proteomes" id="UP000054166">
    <property type="component" value="Unassembled WGS sequence"/>
</dbReference>
<dbReference type="STRING" id="765440.A0A0C3C2A1"/>
<proteinExistence type="predicted"/>
<name>A0A0C3C2A1_PILCF</name>
<feature type="non-terminal residue" evidence="2">
    <location>
        <position position="87"/>
    </location>
</feature>
<organism evidence="2 3">
    <name type="scientific">Piloderma croceum (strain F 1598)</name>
    <dbReference type="NCBI Taxonomy" id="765440"/>
    <lineage>
        <taxon>Eukaryota</taxon>
        <taxon>Fungi</taxon>
        <taxon>Dikarya</taxon>
        <taxon>Basidiomycota</taxon>
        <taxon>Agaricomycotina</taxon>
        <taxon>Agaricomycetes</taxon>
        <taxon>Agaricomycetidae</taxon>
        <taxon>Atheliales</taxon>
        <taxon>Atheliaceae</taxon>
        <taxon>Piloderma</taxon>
    </lineage>
</organism>
<keyword evidence="1" id="KW-0233">DNA recombination</keyword>
<dbReference type="HOGENOM" id="CLU_165630_0_0_1"/>
<dbReference type="Gene3D" id="1.10.443.10">
    <property type="entry name" value="Intergrase catalytic core"/>
    <property type="match status" value="1"/>
</dbReference>
<gene>
    <name evidence="2" type="ORF">PILCRDRAFT_56824</name>
</gene>
<dbReference type="AlphaFoldDB" id="A0A0C3C2A1"/>
<evidence type="ECO:0000313" key="2">
    <source>
        <dbReference type="EMBL" id="KIM83637.1"/>
    </source>
</evidence>
<accession>A0A0C3C2A1</accession>
<dbReference type="InterPro" id="IPR011010">
    <property type="entry name" value="DNA_brk_join_enz"/>
</dbReference>
<keyword evidence="3" id="KW-1185">Reference proteome</keyword>
<feature type="non-terminal residue" evidence="2">
    <location>
        <position position="1"/>
    </location>
</feature>
<protein>
    <submittedName>
        <fullName evidence="2">Uncharacterized protein</fullName>
    </submittedName>
</protein>
<dbReference type="EMBL" id="KN832990">
    <property type="protein sequence ID" value="KIM83637.1"/>
    <property type="molecule type" value="Genomic_DNA"/>
</dbReference>